<name>A0A074MZS6_9SPHN</name>
<organism evidence="1 2">
    <name type="scientific">Erythrobacter litoralis</name>
    <dbReference type="NCBI Taxonomy" id="39960"/>
    <lineage>
        <taxon>Bacteria</taxon>
        <taxon>Pseudomonadati</taxon>
        <taxon>Pseudomonadota</taxon>
        <taxon>Alphaproteobacteria</taxon>
        <taxon>Sphingomonadales</taxon>
        <taxon>Erythrobacteraceae</taxon>
        <taxon>Erythrobacter/Porphyrobacter group</taxon>
        <taxon>Erythrobacter</taxon>
    </lineage>
</organism>
<dbReference type="OrthoDB" id="7409750at2"/>
<sequence>MRTALTLLAASLALGGCSLIWPEDERVGGEDADDCAARVAKLLGPGSNFRLYEGEAGVPTFTYDITKLGLEEVQALLRKGGDETAGTRTMNQTNMTSTAVEEFMNREVDEKGAFFLGRDPALYRVRGQRQPVEGMIANGCERQEADMRLIDIAISASASKAAADSEQEQETDS</sequence>
<reference evidence="1 2" key="1">
    <citation type="submission" date="2014-04" db="EMBL/GenBank/DDBJ databases">
        <title>A comprehensive comparison of genomes of Erythrobacter spp. Strains.</title>
        <authorList>
            <person name="Zheng Q."/>
        </authorList>
    </citation>
    <scope>NUCLEOTIDE SEQUENCE [LARGE SCALE GENOMIC DNA]</scope>
    <source>
        <strain evidence="1 2">DSM 8509</strain>
    </source>
</reference>
<dbReference type="RefSeq" id="WP_034901345.1">
    <property type="nucleotide sequence ID" value="NZ_CP017057.1"/>
</dbReference>
<dbReference type="KEGG" id="elq:Ga0102493_112612"/>
<evidence type="ECO:0008006" key="3">
    <source>
        <dbReference type="Google" id="ProtNLM"/>
    </source>
</evidence>
<dbReference type="AlphaFoldDB" id="A0A074MZS6"/>
<keyword evidence="2" id="KW-1185">Reference proteome</keyword>
<dbReference type="EMBL" id="JMIX01000003">
    <property type="protein sequence ID" value="KEO98894.1"/>
    <property type="molecule type" value="Genomic_DNA"/>
</dbReference>
<evidence type="ECO:0000313" key="1">
    <source>
        <dbReference type="EMBL" id="KEO98894.1"/>
    </source>
</evidence>
<accession>A0A074MZS6</accession>
<protein>
    <recommendedName>
        <fullName evidence="3">Lipoprotein</fullName>
    </recommendedName>
</protein>
<dbReference type="PROSITE" id="PS51257">
    <property type="entry name" value="PROKAR_LIPOPROTEIN"/>
    <property type="match status" value="1"/>
</dbReference>
<dbReference type="PATRIC" id="fig|39960.10.peg.1709"/>
<evidence type="ECO:0000313" key="2">
    <source>
        <dbReference type="Proteomes" id="UP000027866"/>
    </source>
</evidence>
<dbReference type="Proteomes" id="UP000027866">
    <property type="component" value="Unassembled WGS sequence"/>
</dbReference>
<proteinExistence type="predicted"/>
<comment type="caution">
    <text evidence="1">The sequence shown here is derived from an EMBL/GenBank/DDBJ whole genome shotgun (WGS) entry which is preliminary data.</text>
</comment>
<gene>
    <name evidence="1" type="ORF">EH32_07250</name>
</gene>